<feature type="signal peptide" evidence="1">
    <location>
        <begin position="1"/>
        <end position="19"/>
    </location>
</feature>
<keyword evidence="1" id="KW-0732">Signal</keyword>
<dbReference type="EMBL" id="JBHRTD010000017">
    <property type="protein sequence ID" value="MFC3139465.1"/>
    <property type="molecule type" value="Genomic_DNA"/>
</dbReference>
<evidence type="ECO:0000256" key="1">
    <source>
        <dbReference type="SAM" id="SignalP"/>
    </source>
</evidence>
<organism evidence="2 3">
    <name type="scientific">Shewanella submarina</name>
    <dbReference type="NCBI Taxonomy" id="2016376"/>
    <lineage>
        <taxon>Bacteria</taxon>
        <taxon>Pseudomonadati</taxon>
        <taxon>Pseudomonadota</taxon>
        <taxon>Gammaproteobacteria</taxon>
        <taxon>Alteromonadales</taxon>
        <taxon>Shewanellaceae</taxon>
        <taxon>Shewanella</taxon>
    </lineage>
</organism>
<protein>
    <submittedName>
        <fullName evidence="2">M3 family metallopeptidase</fullName>
    </submittedName>
</protein>
<proteinExistence type="predicted"/>
<reference evidence="3" key="1">
    <citation type="journal article" date="2019" name="Int. J. Syst. Evol. Microbiol.">
        <title>The Global Catalogue of Microorganisms (GCM) 10K type strain sequencing project: providing services to taxonomists for standard genome sequencing and annotation.</title>
        <authorList>
            <consortium name="The Broad Institute Genomics Platform"/>
            <consortium name="The Broad Institute Genome Sequencing Center for Infectious Disease"/>
            <person name="Wu L."/>
            <person name="Ma J."/>
        </authorList>
    </citation>
    <scope>NUCLEOTIDE SEQUENCE [LARGE SCALE GENOMIC DNA]</scope>
    <source>
        <strain evidence="3">KCTC 52277</strain>
    </source>
</reference>
<dbReference type="RefSeq" id="WP_248937216.1">
    <property type="nucleotide sequence ID" value="NZ_JAKILF010000007.1"/>
</dbReference>
<feature type="chain" id="PRO_5046241051" evidence="1">
    <location>
        <begin position="20"/>
        <end position="548"/>
    </location>
</feature>
<name>A0ABV7GHH8_9GAMM</name>
<sequence>MRKPILAALLTLNITAAQAAVVSPVFQLVQDCRALSPFPLSSLVELRPEVAASELESHLLQLFNFNDKISYFRSGASAEERNQLLMCQLHLADEFDALLADPAAEALINTLSHSSRPELNQLADVLGELRQSRLPPEVKSRLYTAQAAYRHGLSQQSMQLEFPGAQCRLNTSTTDQPIDISIARYLMSQPSSDCRAKVWQAYQRRAAQRNQEPLTIISGINQQLAHNANRADYAQLTLDSHYLNTPELVMQFLESQTHNMGVAPWDIGRKLKQLPKASFNTLTPYGILSLLTPALTELGLTLEQPAPTIYRLWNDGRLLGEIHLASESRSADYALVKPVIGRQFGTVLLLMPEKIINARQLEQALAALAESIVTLGSGQQYYLLNHENQSLAIAQSWLSQWLNMKLAKQLPQPKDHRWQLMQAYSAQLQVFRGKLALAQAKAGGINTEEAADWFSRSFGYQWPNAQDALYGFSALADSGPEYYLPLWNQALGRLILAQTQCCISPKDVYNALIINPNLQPLKTRLEELLNISAEPADIIRRLPHENQA</sequence>
<dbReference type="Gene3D" id="1.10.1370.10">
    <property type="entry name" value="Neurolysin, domain 3"/>
    <property type="match status" value="1"/>
</dbReference>
<evidence type="ECO:0000313" key="2">
    <source>
        <dbReference type="EMBL" id="MFC3139465.1"/>
    </source>
</evidence>
<dbReference type="SUPFAM" id="SSF55486">
    <property type="entry name" value="Metalloproteases ('zincins'), catalytic domain"/>
    <property type="match status" value="1"/>
</dbReference>
<accession>A0ABV7GHH8</accession>
<dbReference type="Proteomes" id="UP001595621">
    <property type="component" value="Unassembled WGS sequence"/>
</dbReference>
<evidence type="ECO:0000313" key="3">
    <source>
        <dbReference type="Proteomes" id="UP001595621"/>
    </source>
</evidence>
<keyword evidence="3" id="KW-1185">Reference proteome</keyword>
<dbReference type="InterPro" id="IPR024077">
    <property type="entry name" value="Neurolysin/TOP_dom2"/>
</dbReference>
<comment type="caution">
    <text evidence="2">The sequence shown here is derived from an EMBL/GenBank/DDBJ whole genome shotgun (WGS) entry which is preliminary data.</text>
</comment>
<gene>
    <name evidence="2" type="ORF">ACFOE0_14915</name>
</gene>